<dbReference type="Proteomes" id="UP001220324">
    <property type="component" value="Unassembled WGS sequence"/>
</dbReference>
<proteinExistence type="predicted"/>
<dbReference type="Pfam" id="PF01753">
    <property type="entry name" value="zf-MYND"/>
    <property type="match status" value="1"/>
</dbReference>
<dbReference type="PROSITE" id="PS01360">
    <property type="entry name" value="ZF_MYND_1"/>
    <property type="match status" value="1"/>
</dbReference>
<dbReference type="GO" id="GO:0005634">
    <property type="term" value="C:nucleus"/>
    <property type="evidence" value="ECO:0007669"/>
    <property type="project" value="TreeGrafter"/>
</dbReference>
<evidence type="ECO:0000313" key="7">
    <source>
        <dbReference type="Proteomes" id="UP001220324"/>
    </source>
</evidence>
<evidence type="ECO:0000256" key="1">
    <source>
        <dbReference type="ARBA" id="ARBA00022723"/>
    </source>
</evidence>
<feature type="domain" description="MYND-type" evidence="5">
    <location>
        <begin position="11"/>
        <end position="52"/>
    </location>
</feature>
<organism evidence="6 7">
    <name type="scientific">Penicillium frequentans</name>
    <dbReference type="NCBI Taxonomy" id="3151616"/>
    <lineage>
        <taxon>Eukaryota</taxon>
        <taxon>Fungi</taxon>
        <taxon>Dikarya</taxon>
        <taxon>Ascomycota</taxon>
        <taxon>Pezizomycotina</taxon>
        <taxon>Eurotiomycetes</taxon>
        <taxon>Eurotiomycetidae</taxon>
        <taxon>Eurotiales</taxon>
        <taxon>Aspergillaceae</taxon>
        <taxon>Penicillium</taxon>
    </lineage>
</organism>
<dbReference type="SUPFAM" id="SSF144232">
    <property type="entry name" value="HIT/MYND zinc finger-like"/>
    <property type="match status" value="1"/>
</dbReference>
<name>A0AAD6GF12_9EURO</name>
<sequence>MADVTPTDNNCLRCNKSRAEIGSLKQCSKCKSARYCSRDCQKADWKQHKKDCARLAQAAGETQPAGSNSSSNSTGTQALDFKMEKPFHQLHAKKWLHGCPEKDVYKLLIDTYRLRMEDKYSLEGDVASDSIYSGVSSGVPGFRRFLRLVECKRELLPEWWSPAKSQACVAFASGQHNDYNVDHAVEKSDIIQQYGDPKMPMQLRMLGEQIYRSGPGGQPGAGMMQMQMLAEGSGGSTEMSTFDVSQFLGGGR</sequence>
<accession>A0AAD6GF12</accession>
<dbReference type="PANTHER" id="PTHR10237">
    <property type="entry name" value="DEFORMED EPIDERMAL AUTOREGULATORY FACTOR 1 HOMOLOG SUPPRESSIN"/>
    <property type="match status" value="1"/>
</dbReference>
<protein>
    <recommendedName>
        <fullName evidence="5">MYND-type domain-containing protein</fullName>
    </recommendedName>
</protein>
<comment type="caution">
    <text evidence="6">The sequence shown here is derived from an EMBL/GenBank/DDBJ whole genome shotgun (WGS) entry which is preliminary data.</text>
</comment>
<keyword evidence="3" id="KW-0862">Zinc</keyword>
<dbReference type="PANTHER" id="PTHR10237:SF14">
    <property type="entry name" value="MYND-TYPE DOMAIN-CONTAINING PROTEIN"/>
    <property type="match status" value="1"/>
</dbReference>
<evidence type="ECO:0000313" key="6">
    <source>
        <dbReference type="EMBL" id="KAJ5538256.1"/>
    </source>
</evidence>
<dbReference type="InterPro" id="IPR002893">
    <property type="entry name" value="Znf_MYND"/>
</dbReference>
<dbReference type="InterPro" id="IPR024119">
    <property type="entry name" value="TF_DEAF-1"/>
</dbReference>
<dbReference type="AlphaFoldDB" id="A0AAD6GF12"/>
<reference evidence="6 7" key="1">
    <citation type="journal article" date="2023" name="IMA Fungus">
        <title>Comparative genomic study of the Penicillium genus elucidates a diverse pangenome and 15 lateral gene transfer events.</title>
        <authorList>
            <person name="Petersen C."/>
            <person name="Sorensen T."/>
            <person name="Nielsen M.R."/>
            <person name="Sondergaard T.E."/>
            <person name="Sorensen J.L."/>
            <person name="Fitzpatrick D.A."/>
            <person name="Frisvad J.C."/>
            <person name="Nielsen K.L."/>
        </authorList>
    </citation>
    <scope>NUCLEOTIDE SEQUENCE [LARGE SCALE GENOMIC DNA]</scope>
    <source>
        <strain evidence="6 7">IBT 35679</strain>
    </source>
</reference>
<evidence type="ECO:0000256" key="3">
    <source>
        <dbReference type="ARBA" id="ARBA00022833"/>
    </source>
</evidence>
<dbReference type="EMBL" id="JAQIZZ010000006">
    <property type="protein sequence ID" value="KAJ5538256.1"/>
    <property type="molecule type" value="Genomic_DNA"/>
</dbReference>
<dbReference type="PROSITE" id="PS50865">
    <property type="entry name" value="ZF_MYND_2"/>
    <property type="match status" value="1"/>
</dbReference>
<gene>
    <name evidence="6" type="ORF">N7494_007735</name>
</gene>
<keyword evidence="2 4" id="KW-0863">Zinc-finger</keyword>
<evidence type="ECO:0000256" key="4">
    <source>
        <dbReference type="PROSITE-ProRule" id="PRU00134"/>
    </source>
</evidence>
<keyword evidence="7" id="KW-1185">Reference proteome</keyword>
<dbReference type="GO" id="GO:0008270">
    <property type="term" value="F:zinc ion binding"/>
    <property type="evidence" value="ECO:0007669"/>
    <property type="project" value="UniProtKB-KW"/>
</dbReference>
<dbReference type="GO" id="GO:0000981">
    <property type="term" value="F:DNA-binding transcription factor activity, RNA polymerase II-specific"/>
    <property type="evidence" value="ECO:0007669"/>
    <property type="project" value="TreeGrafter"/>
</dbReference>
<evidence type="ECO:0000259" key="5">
    <source>
        <dbReference type="PROSITE" id="PS50865"/>
    </source>
</evidence>
<dbReference type="Gene3D" id="6.10.140.2220">
    <property type="match status" value="1"/>
</dbReference>
<evidence type="ECO:0000256" key="2">
    <source>
        <dbReference type="ARBA" id="ARBA00022771"/>
    </source>
</evidence>
<keyword evidence="1" id="KW-0479">Metal-binding</keyword>